<dbReference type="InterPro" id="IPR001789">
    <property type="entry name" value="Sig_transdc_resp-reg_receiver"/>
</dbReference>
<evidence type="ECO:0000313" key="13">
    <source>
        <dbReference type="EMBL" id="MFK2857143.1"/>
    </source>
</evidence>
<dbReference type="SUPFAM" id="SSF47384">
    <property type="entry name" value="Homodimeric domain of signal transducing histidine kinase"/>
    <property type="match status" value="1"/>
</dbReference>
<dbReference type="PROSITE" id="PS50110">
    <property type="entry name" value="RESPONSE_REGULATORY"/>
    <property type="match status" value="2"/>
</dbReference>
<comment type="catalytic activity">
    <reaction evidence="1">
        <text>ATP + protein L-histidine = ADP + protein N-phospho-L-histidine.</text>
        <dbReference type="EC" id="2.7.13.3"/>
    </reaction>
</comment>
<accession>A0ABW8IQR8</accession>
<evidence type="ECO:0000313" key="14">
    <source>
        <dbReference type="Proteomes" id="UP001620409"/>
    </source>
</evidence>
<dbReference type="EC" id="2.7.13.3" evidence="2"/>
<evidence type="ECO:0000256" key="8">
    <source>
        <dbReference type="ARBA" id="ARBA00023012"/>
    </source>
</evidence>
<dbReference type="InterPro" id="IPR003661">
    <property type="entry name" value="HisK_dim/P_dom"/>
</dbReference>
<dbReference type="Proteomes" id="UP001620409">
    <property type="component" value="Unassembled WGS sequence"/>
</dbReference>
<dbReference type="InterPro" id="IPR004358">
    <property type="entry name" value="Sig_transdc_His_kin-like_C"/>
</dbReference>
<keyword evidence="7" id="KW-0067">ATP-binding</keyword>
<keyword evidence="8" id="KW-0902">Two-component regulatory system</keyword>
<organism evidence="13 14">
    <name type="scientific">Dyella humi</name>
    <dbReference type="NCBI Taxonomy" id="1770547"/>
    <lineage>
        <taxon>Bacteria</taxon>
        <taxon>Pseudomonadati</taxon>
        <taxon>Pseudomonadota</taxon>
        <taxon>Gammaproteobacteria</taxon>
        <taxon>Lysobacterales</taxon>
        <taxon>Rhodanobacteraceae</taxon>
        <taxon>Dyella</taxon>
    </lineage>
</organism>
<dbReference type="InterPro" id="IPR005467">
    <property type="entry name" value="His_kinase_dom"/>
</dbReference>
<keyword evidence="6" id="KW-0418">Kinase</keyword>
<keyword evidence="5" id="KW-0547">Nucleotide-binding</keyword>
<dbReference type="EMBL" id="JADIKI010000023">
    <property type="protein sequence ID" value="MFK2857143.1"/>
    <property type="molecule type" value="Genomic_DNA"/>
</dbReference>
<dbReference type="Pfam" id="PF00072">
    <property type="entry name" value="Response_reg"/>
    <property type="match status" value="1"/>
</dbReference>
<dbReference type="PANTHER" id="PTHR43065">
    <property type="entry name" value="SENSOR HISTIDINE KINASE"/>
    <property type="match status" value="1"/>
</dbReference>
<feature type="coiled-coil region" evidence="10">
    <location>
        <begin position="123"/>
        <end position="150"/>
    </location>
</feature>
<dbReference type="InterPro" id="IPR003594">
    <property type="entry name" value="HATPase_dom"/>
</dbReference>
<feature type="domain" description="Histidine kinase" evidence="11">
    <location>
        <begin position="161"/>
        <end position="380"/>
    </location>
</feature>
<dbReference type="PANTHER" id="PTHR43065:SF46">
    <property type="entry name" value="C4-DICARBOXYLATE TRANSPORT SENSOR PROTEIN DCTB"/>
    <property type="match status" value="1"/>
</dbReference>
<name>A0ABW8IQR8_9GAMM</name>
<evidence type="ECO:0000259" key="11">
    <source>
        <dbReference type="PROSITE" id="PS50109"/>
    </source>
</evidence>
<feature type="domain" description="Response regulatory" evidence="12">
    <location>
        <begin position="15"/>
        <end position="131"/>
    </location>
</feature>
<dbReference type="CDD" id="cd00156">
    <property type="entry name" value="REC"/>
    <property type="match status" value="2"/>
</dbReference>
<sequence>MPDKSSQQRALPRIRVLQVEDSPLDAELVLTELQADGIDYDVRLVDDEPAFVETLKAFKPHIVLSDLSMPGFSGQRALELLRDLSGDIPFIYVSATLGEEAAIAALREGATDYILKQNPARLASAVRRAMREADEQRARVRAEAELIRIQRFESLAMLAGGLSHDLRNLLQPLLLAGDSLQDYQDDPRLARLGALVRDCGRRGLEMVQSMLSFARGARRAEQVKVQALIDALSLLLQGSVPRTVTLDIDVADPQLTFEGNHTELQQCLLNLCLNAIQAMPNGGMLRVTTRKAKLEQSFILEHEDAQPGDYVCLTVTDTGIGMAEEVRRRLFEPFFTTKDGGTGLGLLSCRRIVYSHGGVMRMDSIVGEGTCFDLYIPLARPVIEAAHPVDSDANLHGNAEHVLLVVEEAGQLTLLTDTLDAWGYEVHGSQSGTAALQWIEACGLPDLVVMDADMSLFTSERTLAALSQYGYRSGVLVLCRADDPPDSAKFRMHDGNRVRRLNKPVNTRSLLLAVHDALREGEKKEKQRH</sequence>
<protein>
    <recommendedName>
        <fullName evidence="2">histidine kinase</fullName>
        <ecNumber evidence="2">2.7.13.3</ecNumber>
    </recommendedName>
</protein>
<keyword evidence="4" id="KW-0808">Transferase</keyword>
<dbReference type="SUPFAM" id="SSF52172">
    <property type="entry name" value="CheY-like"/>
    <property type="match status" value="2"/>
</dbReference>
<keyword evidence="10" id="KW-0175">Coiled coil</keyword>
<dbReference type="InterPro" id="IPR036097">
    <property type="entry name" value="HisK_dim/P_sf"/>
</dbReference>
<evidence type="ECO:0000256" key="7">
    <source>
        <dbReference type="ARBA" id="ARBA00022840"/>
    </source>
</evidence>
<dbReference type="SMART" id="SM00448">
    <property type="entry name" value="REC"/>
    <property type="match status" value="2"/>
</dbReference>
<dbReference type="RefSeq" id="WP_380007258.1">
    <property type="nucleotide sequence ID" value="NZ_JADIKI010000023.1"/>
</dbReference>
<dbReference type="PRINTS" id="PR00344">
    <property type="entry name" value="BCTRLSENSOR"/>
</dbReference>
<dbReference type="PROSITE" id="PS50109">
    <property type="entry name" value="HIS_KIN"/>
    <property type="match status" value="1"/>
</dbReference>
<dbReference type="SMART" id="SM00387">
    <property type="entry name" value="HATPase_c"/>
    <property type="match status" value="1"/>
</dbReference>
<keyword evidence="3 9" id="KW-0597">Phosphoprotein</keyword>
<evidence type="ECO:0000256" key="1">
    <source>
        <dbReference type="ARBA" id="ARBA00000085"/>
    </source>
</evidence>
<evidence type="ECO:0000256" key="4">
    <source>
        <dbReference type="ARBA" id="ARBA00022679"/>
    </source>
</evidence>
<feature type="modified residue" description="4-aspartylphosphate" evidence="9">
    <location>
        <position position="66"/>
    </location>
</feature>
<dbReference type="Gene3D" id="3.40.50.2300">
    <property type="match status" value="2"/>
</dbReference>
<evidence type="ECO:0000256" key="10">
    <source>
        <dbReference type="SAM" id="Coils"/>
    </source>
</evidence>
<dbReference type="InterPro" id="IPR011006">
    <property type="entry name" value="CheY-like_superfamily"/>
</dbReference>
<dbReference type="Pfam" id="PF02518">
    <property type="entry name" value="HATPase_c"/>
    <property type="match status" value="1"/>
</dbReference>
<evidence type="ECO:0000259" key="12">
    <source>
        <dbReference type="PROSITE" id="PS50110"/>
    </source>
</evidence>
<dbReference type="Gene3D" id="3.30.565.10">
    <property type="entry name" value="Histidine kinase-like ATPase, C-terminal domain"/>
    <property type="match status" value="1"/>
</dbReference>
<reference evidence="13 14" key="1">
    <citation type="submission" date="2020-10" db="EMBL/GenBank/DDBJ databases">
        <title>Phylogeny of dyella-like bacteria.</title>
        <authorList>
            <person name="Fu J."/>
        </authorList>
    </citation>
    <scope>NUCLEOTIDE SEQUENCE [LARGE SCALE GENOMIC DNA]</scope>
    <source>
        <strain evidence="13 14">DHG40</strain>
    </source>
</reference>
<dbReference type="SUPFAM" id="SSF55874">
    <property type="entry name" value="ATPase domain of HSP90 chaperone/DNA topoisomerase II/histidine kinase"/>
    <property type="match status" value="1"/>
</dbReference>
<evidence type="ECO:0000256" key="6">
    <source>
        <dbReference type="ARBA" id="ARBA00022777"/>
    </source>
</evidence>
<dbReference type="SMART" id="SM00388">
    <property type="entry name" value="HisKA"/>
    <property type="match status" value="1"/>
</dbReference>
<keyword evidence="14" id="KW-1185">Reference proteome</keyword>
<dbReference type="Gene3D" id="1.10.287.130">
    <property type="match status" value="1"/>
</dbReference>
<gene>
    <name evidence="13" type="ORF">ISP18_21245</name>
</gene>
<feature type="domain" description="Response regulatory" evidence="12">
    <location>
        <begin position="401"/>
        <end position="518"/>
    </location>
</feature>
<evidence type="ECO:0000256" key="9">
    <source>
        <dbReference type="PROSITE-ProRule" id="PRU00169"/>
    </source>
</evidence>
<dbReference type="InterPro" id="IPR036890">
    <property type="entry name" value="HATPase_C_sf"/>
</dbReference>
<evidence type="ECO:0000256" key="5">
    <source>
        <dbReference type="ARBA" id="ARBA00022741"/>
    </source>
</evidence>
<proteinExistence type="predicted"/>
<evidence type="ECO:0000256" key="3">
    <source>
        <dbReference type="ARBA" id="ARBA00022553"/>
    </source>
</evidence>
<feature type="modified residue" description="4-aspartylphosphate" evidence="9">
    <location>
        <position position="451"/>
    </location>
</feature>
<comment type="caution">
    <text evidence="13">The sequence shown here is derived from an EMBL/GenBank/DDBJ whole genome shotgun (WGS) entry which is preliminary data.</text>
</comment>
<evidence type="ECO:0000256" key="2">
    <source>
        <dbReference type="ARBA" id="ARBA00012438"/>
    </source>
</evidence>